<dbReference type="InterPro" id="IPR000008">
    <property type="entry name" value="C2_dom"/>
</dbReference>
<dbReference type="Pfam" id="PF00168">
    <property type="entry name" value="C2"/>
    <property type="match status" value="1"/>
</dbReference>
<feature type="compositionally biased region" description="Pro residues" evidence="3">
    <location>
        <begin position="749"/>
        <end position="766"/>
    </location>
</feature>
<dbReference type="PANTHER" id="PTHR46502:SF2">
    <property type="entry name" value="16 KDA PHLOEM PROTEIN 2"/>
    <property type="match status" value="1"/>
</dbReference>
<protein>
    <submittedName>
        <fullName evidence="4">Uncharacterized protein</fullName>
    </submittedName>
</protein>
<dbReference type="InterPro" id="IPR037791">
    <property type="entry name" value="C2_fungal_Inn1"/>
</dbReference>
<feature type="compositionally biased region" description="Low complexity" evidence="3">
    <location>
        <begin position="452"/>
        <end position="510"/>
    </location>
</feature>
<dbReference type="EMBL" id="ML145121">
    <property type="protein sequence ID" value="TBU58728.1"/>
    <property type="molecule type" value="Genomic_DNA"/>
</dbReference>
<feature type="compositionally biased region" description="Polar residues" evidence="3">
    <location>
        <begin position="193"/>
        <end position="203"/>
    </location>
</feature>
<gene>
    <name evidence="4" type="ORF">BD310DRAFT_850569</name>
</gene>
<dbReference type="STRING" id="114155.A0A4Q9P701"/>
<keyword evidence="2" id="KW-0106">Calcium</keyword>
<proteinExistence type="predicted"/>
<feature type="compositionally biased region" description="Low complexity" evidence="3">
    <location>
        <begin position="283"/>
        <end position="299"/>
    </location>
</feature>
<reference evidence="4 5" key="1">
    <citation type="submission" date="2019-01" db="EMBL/GenBank/DDBJ databases">
        <title>Draft genome sequences of three monokaryotic isolates of the white-rot basidiomycete fungus Dichomitus squalens.</title>
        <authorList>
            <consortium name="DOE Joint Genome Institute"/>
            <person name="Lopez S.C."/>
            <person name="Andreopoulos B."/>
            <person name="Pangilinan J."/>
            <person name="Lipzen A."/>
            <person name="Riley R."/>
            <person name="Ahrendt S."/>
            <person name="Ng V."/>
            <person name="Barry K."/>
            <person name="Daum C."/>
            <person name="Grigoriev I.V."/>
            <person name="Hilden K.S."/>
            <person name="Makela M.R."/>
            <person name="de Vries R.P."/>
        </authorList>
    </citation>
    <scope>NUCLEOTIDE SEQUENCE [LARGE SCALE GENOMIC DNA]</scope>
    <source>
        <strain evidence="4 5">CBS 464.89</strain>
    </source>
</reference>
<keyword evidence="5" id="KW-1185">Reference proteome</keyword>
<feature type="compositionally biased region" description="Low complexity" evidence="3">
    <location>
        <begin position="521"/>
        <end position="538"/>
    </location>
</feature>
<dbReference type="SUPFAM" id="SSF49562">
    <property type="entry name" value="C2 domain (Calcium/lipid-binding domain, CaLB)"/>
    <property type="match status" value="1"/>
</dbReference>
<feature type="compositionally biased region" description="Pro residues" evidence="3">
    <location>
        <begin position="641"/>
        <end position="659"/>
    </location>
</feature>
<feature type="compositionally biased region" description="Low complexity" evidence="3">
    <location>
        <begin position="739"/>
        <end position="748"/>
    </location>
</feature>
<feature type="region of interest" description="Disordered" evidence="3">
    <location>
        <begin position="193"/>
        <end position="217"/>
    </location>
</feature>
<feature type="compositionally biased region" description="Low complexity" evidence="3">
    <location>
        <begin position="586"/>
        <end position="603"/>
    </location>
</feature>
<feature type="region of interest" description="Disordered" evidence="3">
    <location>
        <begin position="70"/>
        <end position="96"/>
    </location>
</feature>
<sequence>MSQGQGRHIGTLIVVILKARNLPNKRHIGKQDPYCQVVFNGEKRRTKAIKRGGQHPEWDEEIRFELYEDTGDDLPQVPGAEPPPPPPKSNGKGPPKVKGGNFMALACYADDVREPDLIGETKVDLTEVLTKGETDEWFTVMYKDKYCGEVYLELTFWLDEPPPVKKANTKPTNGQYGGRGTFVPLGESASSSLTDLSRYGSTNSRDEIRRENLPPSLRTSNSRLDIYVAPYETTRSHSSSVDGIASEFAELSVNHGNRRLSMPVHPTGGSYLPRAASATPPESAYSSQSSHSLHQSTYSDGSQTYAFNSSPGRPQPYHHDSAPLPDPYQPAYEQAATPAPSAFQHGHRPRYSLPPQSSGFMPLPQPSGFVPLNSSQPAPSGFLPPPSVTPTPTGHGAVGPARVPSSSFSTLPPAQSGFAQGPPPSSSYPSVSQPSSLYYPPSQQNPPPSSTPYPQSQYSLPPSSSFPQHQTPPTSSYSASTPPASSFPHSASTPPASSFSHNPLPSSSYPQLPPPPPPASAPASQQQQQHQQAYSLSPSTPGQSHHPYSATSEQSPHGYGHHSPSFDNIPPPPPLSDSPSGGHTGSRPLPQPQSQSRQSPQPQHARRQSSLPVPPGPPPQGYYNGTQNGPPSFPSATPYQSIPPPPPLPGQVPPPPPPQSSFSHGQQLALSGPAPQLSSSMSLPQQPSTQAPPKRRPSLPAPPVTYQQQQSMFQSLPPPPPPPSMPSHMQYEPPTSSFGPPGQNQGYYPPGPPPRPPQYLPGPPQPTQGGWSSPVSQPDYGYGQ</sequence>
<dbReference type="AlphaFoldDB" id="A0A4Q9P701"/>
<name>A0A4Q9P701_9APHY</name>
<evidence type="ECO:0000313" key="5">
    <source>
        <dbReference type="Proteomes" id="UP000292082"/>
    </source>
</evidence>
<dbReference type="Proteomes" id="UP000292082">
    <property type="component" value="Unassembled WGS sequence"/>
</dbReference>
<dbReference type="Gene3D" id="2.60.40.150">
    <property type="entry name" value="C2 domain"/>
    <property type="match status" value="1"/>
</dbReference>
<dbReference type="GO" id="GO:0046872">
    <property type="term" value="F:metal ion binding"/>
    <property type="evidence" value="ECO:0007669"/>
    <property type="project" value="UniProtKB-KW"/>
</dbReference>
<dbReference type="CDD" id="cd08681">
    <property type="entry name" value="C2_fungal_Inn1p-like"/>
    <property type="match status" value="1"/>
</dbReference>
<accession>A0A4Q9P701</accession>
<organism evidence="4 5">
    <name type="scientific">Dichomitus squalens</name>
    <dbReference type="NCBI Taxonomy" id="114155"/>
    <lineage>
        <taxon>Eukaryota</taxon>
        <taxon>Fungi</taxon>
        <taxon>Dikarya</taxon>
        <taxon>Basidiomycota</taxon>
        <taxon>Agaricomycotina</taxon>
        <taxon>Agaricomycetes</taxon>
        <taxon>Polyporales</taxon>
        <taxon>Polyporaceae</taxon>
        <taxon>Dichomitus</taxon>
    </lineage>
</organism>
<dbReference type="InterPro" id="IPR035892">
    <property type="entry name" value="C2_domain_sf"/>
</dbReference>
<feature type="compositionally biased region" description="Pro residues" evidence="3">
    <location>
        <begin position="716"/>
        <end position="725"/>
    </location>
</feature>
<evidence type="ECO:0000313" key="4">
    <source>
        <dbReference type="EMBL" id="TBU58728.1"/>
    </source>
</evidence>
<feature type="compositionally biased region" description="Low complexity" evidence="3">
    <location>
        <begin position="675"/>
        <end position="692"/>
    </location>
</feature>
<feature type="compositionally biased region" description="Polar residues" evidence="3">
    <location>
        <begin position="404"/>
        <end position="413"/>
    </location>
</feature>
<evidence type="ECO:0000256" key="2">
    <source>
        <dbReference type="ARBA" id="ARBA00022837"/>
    </source>
</evidence>
<feature type="compositionally biased region" description="Low complexity" evidence="3">
    <location>
        <begin position="427"/>
        <end position="442"/>
    </location>
</feature>
<feature type="compositionally biased region" description="Polar residues" evidence="3">
    <location>
        <begin position="300"/>
        <end position="312"/>
    </location>
</feature>
<dbReference type="PROSITE" id="PS50004">
    <property type="entry name" value="C2"/>
    <property type="match status" value="1"/>
</dbReference>
<feature type="compositionally biased region" description="Pro residues" evidence="3">
    <location>
        <begin position="511"/>
        <end position="520"/>
    </location>
</feature>
<feature type="region of interest" description="Disordered" evidence="3">
    <location>
        <begin position="258"/>
        <end position="784"/>
    </location>
</feature>
<dbReference type="PANTHER" id="PTHR46502">
    <property type="entry name" value="C2 DOMAIN-CONTAINING"/>
    <property type="match status" value="1"/>
</dbReference>
<evidence type="ECO:0000256" key="3">
    <source>
        <dbReference type="SAM" id="MobiDB-lite"/>
    </source>
</evidence>
<keyword evidence="1" id="KW-0479">Metal-binding</keyword>
<dbReference type="SMART" id="SM00239">
    <property type="entry name" value="C2"/>
    <property type="match status" value="1"/>
</dbReference>
<evidence type="ECO:0000256" key="1">
    <source>
        <dbReference type="ARBA" id="ARBA00022723"/>
    </source>
</evidence>